<proteinExistence type="predicted"/>
<dbReference type="InterPro" id="IPR010753">
    <property type="entry name" value="DUF1330"/>
</dbReference>
<reference evidence="2" key="1">
    <citation type="submission" date="2016-10" db="EMBL/GenBank/DDBJ databases">
        <title>Sequence of Gallionella enrichment culture.</title>
        <authorList>
            <person name="Poehlein A."/>
            <person name="Muehling M."/>
            <person name="Daniel R."/>
        </authorList>
    </citation>
    <scope>NUCLEOTIDE SEQUENCE</scope>
</reference>
<feature type="domain" description="DUF1330" evidence="1">
    <location>
        <begin position="14"/>
        <end position="87"/>
    </location>
</feature>
<gene>
    <name evidence="2" type="ORF">GALL_188790</name>
</gene>
<organism evidence="2">
    <name type="scientific">mine drainage metagenome</name>
    <dbReference type="NCBI Taxonomy" id="410659"/>
    <lineage>
        <taxon>unclassified sequences</taxon>
        <taxon>metagenomes</taxon>
        <taxon>ecological metagenomes</taxon>
    </lineage>
</organism>
<dbReference type="Pfam" id="PF07045">
    <property type="entry name" value="DUF1330"/>
    <property type="match status" value="1"/>
</dbReference>
<name>A0A1J5RT43_9ZZZZ</name>
<dbReference type="SUPFAM" id="SSF54909">
    <property type="entry name" value="Dimeric alpha+beta barrel"/>
    <property type="match status" value="1"/>
</dbReference>
<comment type="caution">
    <text evidence="2">The sequence shown here is derived from an EMBL/GenBank/DDBJ whole genome shotgun (WGS) entry which is preliminary data.</text>
</comment>
<dbReference type="InterPro" id="IPR011008">
    <property type="entry name" value="Dimeric_a/b-barrel"/>
</dbReference>
<dbReference type="Gene3D" id="3.30.70.100">
    <property type="match status" value="1"/>
</dbReference>
<accession>A0A1J5RT43</accession>
<evidence type="ECO:0000259" key="1">
    <source>
        <dbReference type="Pfam" id="PF07045"/>
    </source>
</evidence>
<protein>
    <recommendedName>
        <fullName evidence="1">DUF1330 domain-containing protein</fullName>
    </recommendedName>
</protein>
<sequence>MSIKTTIIVTAVFNPDHMPAAQEYMKQAIPMLINGGGEVIRRVKVTRAVVGHKKYSVFLVMDFPSERAVDAIFSSKAYAEIIPLRNIGFKSIDIVCASPM</sequence>
<evidence type="ECO:0000313" key="2">
    <source>
        <dbReference type="EMBL" id="OIQ99142.1"/>
    </source>
</evidence>
<dbReference type="EMBL" id="MLJW01000110">
    <property type="protein sequence ID" value="OIQ99142.1"/>
    <property type="molecule type" value="Genomic_DNA"/>
</dbReference>
<dbReference type="AlphaFoldDB" id="A0A1J5RT43"/>